<accession>A0A926DMJ4</accession>
<proteinExistence type="predicted"/>
<gene>
    <name evidence="2" type="ORF">H8698_06290</name>
</gene>
<dbReference type="EMBL" id="JACRSU010000002">
    <property type="protein sequence ID" value="MBC8540581.1"/>
    <property type="molecule type" value="Genomic_DNA"/>
</dbReference>
<feature type="transmembrane region" description="Helical" evidence="1">
    <location>
        <begin position="100"/>
        <end position="116"/>
    </location>
</feature>
<keyword evidence="1" id="KW-0812">Transmembrane</keyword>
<feature type="transmembrane region" description="Helical" evidence="1">
    <location>
        <begin position="195"/>
        <end position="212"/>
    </location>
</feature>
<dbReference type="RefSeq" id="WP_249311752.1">
    <property type="nucleotide sequence ID" value="NZ_JACRSU010000002.1"/>
</dbReference>
<dbReference type="AlphaFoldDB" id="A0A926DMJ4"/>
<dbReference type="Pfam" id="PF10947">
    <property type="entry name" value="DUF2628"/>
    <property type="match status" value="1"/>
</dbReference>
<name>A0A926DMJ4_9FIRM</name>
<evidence type="ECO:0000313" key="3">
    <source>
        <dbReference type="Proteomes" id="UP000611762"/>
    </source>
</evidence>
<dbReference type="Proteomes" id="UP000611762">
    <property type="component" value="Unassembled WGS sequence"/>
</dbReference>
<comment type="caution">
    <text evidence="2">The sequence shown here is derived from an EMBL/GenBank/DDBJ whole genome shotgun (WGS) entry which is preliminary data.</text>
</comment>
<sequence length="220" mass="25492">MNYENLSNTATPGALKKCPGCGAECDSKQNYCTACGTSLNVDHEKSDAFQNWDQNQQYTTQNPNEARLVVNENDLAYFICDNQVYYRNKFQKMRVTNSKISWNWAAFLFGNCWLVYRKMYGICAIVYSTNFVFSRLLPYPINLVFSLALWVCYGLFGNYVYMRHAENEIIYGKTMDDNSKKYYYIKKGGTSGRSIAVYLLLEFLFGFLFAFMKNMVKALI</sequence>
<evidence type="ECO:0000313" key="2">
    <source>
        <dbReference type="EMBL" id="MBC8540581.1"/>
    </source>
</evidence>
<keyword evidence="1" id="KW-1133">Transmembrane helix</keyword>
<organism evidence="2 3">
    <name type="scientific">Congzhengia minquanensis</name>
    <dbReference type="NCBI Taxonomy" id="2763657"/>
    <lineage>
        <taxon>Bacteria</taxon>
        <taxon>Bacillati</taxon>
        <taxon>Bacillota</taxon>
        <taxon>Clostridia</taxon>
        <taxon>Eubacteriales</taxon>
        <taxon>Oscillospiraceae</taxon>
        <taxon>Congzhengia</taxon>
    </lineage>
</organism>
<dbReference type="InterPro" id="IPR024399">
    <property type="entry name" value="DUF2628"/>
</dbReference>
<feature type="transmembrane region" description="Helical" evidence="1">
    <location>
        <begin position="136"/>
        <end position="156"/>
    </location>
</feature>
<reference evidence="2" key="1">
    <citation type="submission" date="2020-08" db="EMBL/GenBank/DDBJ databases">
        <title>Genome public.</title>
        <authorList>
            <person name="Liu C."/>
            <person name="Sun Q."/>
        </authorList>
    </citation>
    <scope>NUCLEOTIDE SEQUENCE</scope>
    <source>
        <strain evidence="2">H8</strain>
    </source>
</reference>
<keyword evidence="3" id="KW-1185">Reference proteome</keyword>
<keyword evidence="1" id="KW-0472">Membrane</keyword>
<evidence type="ECO:0000256" key="1">
    <source>
        <dbReference type="SAM" id="Phobius"/>
    </source>
</evidence>
<protein>
    <submittedName>
        <fullName evidence="2">DUF2628 domain-containing protein</fullName>
    </submittedName>
</protein>